<name>A0A7J6H3U1_CANSA</name>
<dbReference type="AlphaFoldDB" id="A0A7J6H3U1"/>
<dbReference type="Gene3D" id="2.40.160.200">
    <property type="entry name" value="LURP1-related"/>
    <property type="match status" value="1"/>
</dbReference>
<dbReference type="Proteomes" id="UP000583929">
    <property type="component" value="Unassembled WGS sequence"/>
</dbReference>
<dbReference type="SUPFAM" id="SSF54518">
    <property type="entry name" value="Tubby C-terminal domain-like"/>
    <property type="match status" value="1"/>
</dbReference>
<evidence type="ECO:0000313" key="1">
    <source>
        <dbReference type="EMBL" id="KAF4364742.1"/>
    </source>
</evidence>
<gene>
    <name evidence="1" type="ORF">F8388_013773</name>
    <name evidence="2" type="ORF">F8388_020323</name>
    <name evidence="3" type="ORF">G4B88_003425</name>
</gene>
<dbReference type="InterPro" id="IPR025659">
    <property type="entry name" value="Tubby-like_C"/>
</dbReference>
<reference evidence="4 5" key="1">
    <citation type="journal article" date="2020" name="bioRxiv">
        <title>Sequence and annotation of 42 cannabis genomes reveals extensive copy number variation in cannabinoid synthesis and pathogen resistance genes.</title>
        <authorList>
            <person name="Mckernan K.J."/>
            <person name="Helbert Y."/>
            <person name="Kane L.T."/>
            <person name="Ebling H."/>
            <person name="Zhang L."/>
            <person name="Liu B."/>
            <person name="Eaton Z."/>
            <person name="Mclaughlin S."/>
            <person name="Kingan S."/>
            <person name="Baybayan P."/>
            <person name="Concepcion G."/>
            <person name="Jordan M."/>
            <person name="Riva A."/>
            <person name="Barbazuk W."/>
            <person name="Harkins T."/>
        </authorList>
    </citation>
    <scope>NUCLEOTIDE SEQUENCE [LARGE SCALE GENOMIC DNA]</scope>
    <source>
        <strain evidence="4 5">cv. Jamaican Lion 4</strain>
        <strain evidence="3">Father</strain>
        <strain evidence="1">Mother</strain>
        <tissue evidence="3">Leaf</tissue>
    </source>
</reference>
<sequence>MAIKARPKPCCSPRSLFSKFWSSTQHTTPIPALLLLLLSSPFGPSSAPNIDIPGNDVSLGLTQSNYKELYVLYESTKSNAKLPILMKSTKTKAKRKQSTGVILGDDVLNLVIEASVDHSLVMALVTVYGLMQRKM</sequence>
<dbReference type="EMBL" id="JAATIQ010000065">
    <property type="protein sequence ID" value="KAF4389942.1"/>
    <property type="molecule type" value="Genomic_DNA"/>
</dbReference>
<dbReference type="Proteomes" id="UP000525078">
    <property type="component" value="Unassembled WGS sequence"/>
</dbReference>
<organism evidence="3 5">
    <name type="scientific">Cannabis sativa</name>
    <name type="common">Hemp</name>
    <name type="synonym">Marijuana</name>
    <dbReference type="NCBI Taxonomy" id="3483"/>
    <lineage>
        <taxon>Eukaryota</taxon>
        <taxon>Viridiplantae</taxon>
        <taxon>Streptophyta</taxon>
        <taxon>Embryophyta</taxon>
        <taxon>Tracheophyta</taxon>
        <taxon>Spermatophyta</taxon>
        <taxon>Magnoliopsida</taxon>
        <taxon>eudicotyledons</taxon>
        <taxon>Gunneridae</taxon>
        <taxon>Pentapetalae</taxon>
        <taxon>rosids</taxon>
        <taxon>fabids</taxon>
        <taxon>Rosales</taxon>
        <taxon>Cannabaceae</taxon>
        <taxon>Cannabis</taxon>
    </lineage>
</organism>
<evidence type="ECO:0000313" key="5">
    <source>
        <dbReference type="Proteomes" id="UP000583929"/>
    </source>
</evidence>
<dbReference type="EMBL" id="JAATIP010000094">
    <property type="protein sequence ID" value="KAF4374802.1"/>
    <property type="molecule type" value="Genomic_DNA"/>
</dbReference>
<dbReference type="InterPro" id="IPR038595">
    <property type="entry name" value="LOR_sf"/>
</dbReference>
<comment type="caution">
    <text evidence="3">The sequence shown here is derived from an EMBL/GenBank/DDBJ whole genome shotgun (WGS) entry which is preliminary data.</text>
</comment>
<protein>
    <submittedName>
        <fullName evidence="3">Uncharacterized protein</fullName>
    </submittedName>
</protein>
<evidence type="ECO:0000313" key="4">
    <source>
        <dbReference type="Proteomes" id="UP000525078"/>
    </source>
</evidence>
<accession>A0A7J6H3U1</accession>
<dbReference type="EMBL" id="JAATIP010000165">
    <property type="protein sequence ID" value="KAF4364742.1"/>
    <property type="molecule type" value="Genomic_DNA"/>
</dbReference>
<evidence type="ECO:0000313" key="3">
    <source>
        <dbReference type="EMBL" id="KAF4389942.1"/>
    </source>
</evidence>
<evidence type="ECO:0000313" key="2">
    <source>
        <dbReference type="EMBL" id="KAF4374802.1"/>
    </source>
</evidence>
<proteinExistence type="predicted"/>
<keyword evidence="5" id="KW-1185">Reference proteome</keyword>